<accession>A0AAV9LXQ7</accession>
<keyword evidence="2" id="KW-1185">Reference proteome</keyword>
<dbReference type="AlphaFoldDB" id="A0AAV9LXQ7"/>
<dbReference type="EMBL" id="JAWPEI010000004">
    <property type="protein sequence ID" value="KAK4729779.1"/>
    <property type="molecule type" value="Genomic_DNA"/>
</dbReference>
<comment type="caution">
    <text evidence="1">The sequence shown here is derived from an EMBL/GenBank/DDBJ whole genome shotgun (WGS) entry which is preliminary data.</text>
</comment>
<protein>
    <submittedName>
        <fullName evidence="1">Uncharacterized protein</fullName>
    </submittedName>
</protein>
<evidence type="ECO:0000313" key="1">
    <source>
        <dbReference type="EMBL" id="KAK4729779.1"/>
    </source>
</evidence>
<gene>
    <name evidence="1" type="ORF">R3W88_022767</name>
</gene>
<sequence length="126" mass="14382">MGRYKMLCQLYYRGYIFKEQTSFLEFYTTNVTQICADVTKKILKIECKVEESNTPTIIHDIGVRVYVMLKKANNDFNKFPICITVLDFCSRQNQLCQSSLDGELVILAPICISGIAGYDSQNMIVA</sequence>
<proteinExistence type="predicted"/>
<organism evidence="1 2">
    <name type="scientific">Solanum pinnatisectum</name>
    <name type="common">tansyleaf nightshade</name>
    <dbReference type="NCBI Taxonomy" id="50273"/>
    <lineage>
        <taxon>Eukaryota</taxon>
        <taxon>Viridiplantae</taxon>
        <taxon>Streptophyta</taxon>
        <taxon>Embryophyta</taxon>
        <taxon>Tracheophyta</taxon>
        <taxon>Spermatophyta</taxon>
        <taxon>Magnoliopsida</taxon>
        <taxon>eudicotyledons</taxon>
        <taxon>Gunneridae</taxon>
        <taxon>Pentapetalae</taxon>
        <taxon>asterids</taxon>
        <taxon>lamiids</taxon>
        <taxon>Solanales</taxon>
        <taxon>Solanaceae</taxon>
        <taxon>Solanoideae</taxon>
        <taxon>Solaneae</taxon>
        <taxon>Solanum</taxon>
    </lineage>
</organism>
<dbReference type="Proteomes" id="UP001311915">
    <property type="component" value="Unassembled WGS sequence"/>
</dbReference>
<reference evidence="1 2" key="1">
    <citation type="submission" date="2023-10" db="EMBL/GenBank/DDBJ databases">
        <title>Genome-Wide Identification Analysis in wild type Solanum Pinnatisectum Reveals Some Genes Defensing Phytophthora Infestans.</title>
        <authorList>
            <person name="Sun C."/>
        </authorList>
    </citation>
    <scope>NUCLEOTIDE SEQUENCE [LARGE SCALE GENOMIC DNA]</scope>
    <source>
        <strain evidence="1">LQN</strain>
        <tissue evidence="1">Leaf</tissue>
    </source>
</reference>
<name>A0AAV9LXQ7_9SOLN</name>
<evidence type="ECO:0000313" key="2">
    <source>
        <dbReference type="Proteomes" id="UP001311915"/>
    </source>
</evidence>